<keyword evidence="6" id="KW-1185">Reference proteome</keyword>
<sequence>MDPPPPRGAASSPVAVSSWQSQWARVPGQWRKPVYPIDTAPFQEVFLRNQFYLRGNRAGAAHDFTPAAPPRFAEEIAWWVWWCWDQQLRKIEPSLLAWLVRTLPAAISEHTTRTGAAPTSIAELDPTELIRQAALSFQRRNNRLPSPGSRRNISHLIEHLHLNVSVSCTDTPWWAHDIWDLRADPRIPQRPHEPCHDQTVRLRGITPDWLREGLRFWLRSALTYDLLTWSSVVDRARNLGSQLGHFATTAGHLQDPLISTDPDQLRTVFLDYLDYLRSPQAATHSERLTSDTVASLQAQTQSFYTFMHDHAAEAATATATARWRDITLTHTALWSPINAPKHRRRARELTWHSTADLQRMLAYLDVLAAEPKQKVVLTGPDGDLSVLAGLGDPQAARIWLLQALTGRRASEILMLDYDPLEAIPGQDRPVGTEPDNGAFVARLRYQQTKVDGIVPTILVEQAIVDIIGEQQRWLTTKYPQLQSKYLFLGLKNQHRGQRPRSYTTYRAMLDKLDKCHTLTDSAGRALRFTQTHRLRHTRATELLNDGVPFHVVQRYLGHKSPEMTARYAATLAATAEAEFLKHKKIGAHGADIDITPHDIYEMTQLAARTDRVLPNGVCLLPPLKQCDKGNACLGCGHFATDTTHLDELRAQLAATEALIATRRDQYRQRAGRELGDDNIWIIERHREIDSLHAIIDRLAATADNSVAGPGTGKRLPLLQIQTRGAHQSALDKASRPRTGEQ</sequence>
<proteinExistence type="inferred from homology"/>
<dbReference type="InterPro" id="IPR002104">
    <property type="entry name" value="Integrase_catalytic"/>
</dbReference>
<comment type="similarity">
    <text evidence="1">Belongs to the 'phage' integrase family.</text>
</comment>
<keyword evidence="2" id="KW-0238">DNA-binding</keyword>
<dbReference type="EMBL" id="MZZM01000045">
    <property type="protein sequence ID" value="ORJ52743.1"/>
    <property type="molecule type" value="Genomic_DNA"/>
</dbReference>
<protein>
    <submittedName>
        <fullName evidence="5">Transposase</fullName>
    </submittedName>
</protein>
<dbReference type="SUPFAM" id="SSF56349">
    <property type="entry name" value="DNA breaking-rejoining enzymes"/>
    <property type="match status" value="1"/>
</dbReference>
<dbReference type="GO" id="GO:0006310">
    <property type="term" value="P:DNA recombination"/>
    <property type="evidence" value="ECO:0007669"/>
    <property type="project" value="UniProtKB-KW"/>
</dbReference>
<dbReference type="Gene3D" id="1.10.443.10">
    <property type="entry name" value="Intergrase catalytic core"/>
    <property type="match status" value="1"/>
</dbReference>
<dbReference type="InterPro" id="IPR011010">
    <property type="entry name" value="DNA_brk_join_enz"/>
</dbReference>
<feature type="domain" description="Tyr recombinase" evidence="4">
    <location>
        <begin position="372"/>
        <end position="581"/>
    </location>
</feature>
<evidence type="ECO:0000313" key="6">
    <source>
        <dbReference type="Proteomes" id="UP000193040"/>
    </source>
</evidence>
<evidence type="ECO:0000256" key="3">
    <source>
        <dbReference type="ARBA" id="ARBA00023172"/>
    </source>
</evidence>
<organism evidence="5 6">
    <name type="scientific">Mycobacterium simiae</name>
    <name type="common">Mycobacterium habana</name>
    <dbReference type="NCBI Taxonomy" id="1784"/>
    <lineage>
        <taxon>Bacteria</taxon>
        <taxon>Bacillati</taxon>
        <taxon>Actinomycetota</taxon>
        <taxon>Actinomycetes</taxon>
        <taxon>Mycobacteriales</taxon>
        <taxon>Mycobacteriaceae</taxon>
        <taxon>Mycobacterium</taxon>
        <taxon>Mycobacterium simiae complex</taxon>
    </lineage>
</organism>
<dbReference type="RefSeq" id="WP_011777823.1">
    <property type="nucleotide sequence ID" value="NZ_MZZM01000045.1"/>
</dbReference>
<dbReference type="PANTHER" id="PTHR30349">
    <property type="entry name" value="PHAGE INTEGRASE-RELATED"/>
    <property type="match status" value="1"/>
</dbReference>
<dbReference type="PROSITE" id="PS51898">
    <property type="entry name" value="TYR_RECOMBINASE"/>
    <property type="match status" value="1"/>
</dbReference>
<keyword evidence="3" id="KW-0233">DNA recombination</keyword>
<dbReference type="Pfam" id="PF00589">
    <property type="entry name" value="Phage_integrase"/>
    <property type="match status" value="1"/>
</dbReference>
<evidence type="ECO:0000256" key="2">
    <source>
        <dbReference type="ARBA" id="ARBA00023125"/>
    </source>
</evidence>
<dbReference type="PANTHER" id="PTHR30349:SF41">
    <property type="entry name" value="INTEGRASE_RECOMBINASE PROTEIN MJ0367-RELATED"/>
    <property type="match status" value="1"/>
</dbReference>
<dbReference type="InterPro" id="IPR013762">
    <property type="entry name" value="Integrase-like_cat_sf"/>
</dbReference>
<gene>
    <name evidence="5" type="ORF">B5M45_30500</name>
</gene>
<dbReference type="Proteomes" id="UP000193040">
    <property type="component" value="Unassembled WGS sequence"/>
</dbReference>
<comment type="caution">
    <text evidence="5">The sequence shown here is derived from an EMBL/GenBank/DDBJ whole genome shotgun (WGS) entry which is preliminary data.</text>
</comment>
<dbReference type="InterPro" id="IPR050090">
    <property type="entry name" value="Tyrosine_recombinase_XerCD"/>
</dbReference>
<evidence type="ECO:0000313" key="5">
    <source>
        <dbReference type="EMBL" id="ORJ52743.1"/>
    </source>
</evidence>
<name>A0A1X0XIQ1_MYCSI</name>
<evidence type="ECO:0000256" key="1">
    <source>
        <dbReference type="ARBA" id="ARBA00008857"/>
    </source>
</evidence>
<accession>A0A1X0XIQ1</accession>
<dbReference type="AlphaFoldDB" id="A0A1X0XIQ1"/>
<dbReference type="GO" id="GO:0015074">
    <property type="term" value="P:DNA integration"/>
    <property type="evidence" value="ECO:0007669"/>
    <property type="project" value="InterPro"/>
</dbReference>
<dbReference type="GO" id="GO:0003677">
    <property type="term" value="F:DNA binding"/>
    <property type="evidence" value="ECO:0007669"/>
    <property type="project" value="UniProtKB-KW"/>
</dbReference>
<evidence type="ECO:0000259" key="4">
    <source>
        <dbReference type="PROSITE" id="PS51898"/>
    </source>
</evidence>
<reference evidence="5 6" key="1">
    <citation type="submission" date="2017-03" db="EMBL/GenBank/DDBJ databases">
        <title>Genomic insights into Mycobacterium simiae human colonization.</title>
        <authorList>
            <person name="Steffani J.L."/>
            <person name="Brunck M.E."/>
            <person name="Cruz E."/>
            <person name="Montiel R."/>
            <person name="Barona F."/>
        </authorList>
    </citation>
    <scope>NUCLEOTIDE SEQUENCE [LARGE SCALE GENOMIC DNA]</scope>
    <source>
        <strain evidence="5 6">MsiGto</strain>
    </source>
</reference>